<sequence>MLAVIVKTMQSGCVFIGSGKEDHTPLHDYNSFNAGSKINVSMPRTDIDYFGVALWPGRSVSICEILESGPAVPRHAFGLLDLYSLKPRVRFHKRANRLPGIQPIVMKTLTGSNLGTRRNARGKELRTTLWVNAAGMVQARTIVEGETEEATFVILGKTAELFLGICIHDGVNASILFVPADNVPTLLNLQPSELHMLVLMVTPGTACSQEQGPMESHKKAPGTRGQLNFGDGCCTASRRMNDRVAAAIKLLFLLIRLFSCTRLYEKHCFGFDLWFRLQ</sequence>
<evidence type="ECO:0000313" key="2">
    <source>
        <dbReference type="Proteomes" id="UP001370490"/>
    </source>
</evidence>
<organism evidence="1 2">
    <name type="scientific">Dillenia turbinata</name>
    <dbReference type="NCBI Taxonomy" id="194707"/>
    <lineage>
        <taxon>Eukaryota</taxon>
        <taxon>Viridiplantae</taxon>
        <taxon>Streptophyta</taxon>
        <taxon>Embryophyta</taxon>
        <taxon>Tracheophyta</taxon>
        <taxon>Spermatophyta</taxon>
        <taxon>Magnoliopsida</taxon>
        <taxon>eudicotyledons</taxon>
        <taxon>Gunneridae</taxon>
        <taxon>Pentapetalae</taxon>
        <taxon>Dilleniales</taxon>
        <taxon>Dilleniaceae</taxon>
        <taxon>Dillenia</taxon>
    </lineage>
</organism>
<reference evidence="1 2" key="1">
    <citation type="submission" date="2023-12" db="EMBL/GenBank/DDBJ databases">
        <title>A high-quality genome assembly for Dillenia turbinata (Dilleniales).</title>
        <authorList>
            <person name="Chanderbali A."/>
        </authorList>
    </citation>
    <scope>NUCLEOTIDE SEQUENCE [LARGE SCALE GENOMIC DNA]</scope>
    <source>
        <strain evidence="1">LSX21</strain>
        <tissue evidence="1">Leaf</tissue>
    </source>
</reference>
<accession>A0AAN8V4H3</accession>
<evidence type="ECO:0000313" key="1">
    <source>
        <dbReference type="EMBL" id="KAK6926484.1"/>
    </source>
</evidence>
<dbReference type="AlphaFoldDB" id="A0AAN8V4H3"/>
<name>A0AAN8V4H3_9MAGN</name>
<dbReference type="Proteomes" id="UP001370490">
    <property type="component" value="Unassembled WGS sequence"/>
</dbReference>
<proteinExistence type="predicted"/>
<protein>
    <submittedName>
        <fullName evidence="1">Uncharacterized protein</fullName>
    </submittedName>
</protein>
<dbReference type="EMBL" id="JBAMMX010000015">
    <property type="protein sequence ID" value="KAK6926484.1"/>
    <property type="molecule type" value="Genomic_DNA"/>
</dbReference>
<keyword evidence="2" id="KW-1185">Reference proteome</keyword>
<comment type="caution">
    <text evidence="1">The sequence shown here is derived from an EMBL/GenBank/DDBJ whole genome shotgun (WGS) entry which is preliminary data.</text>
</comment>
<gene>
    <name evidence="1" type="ORF">RJ641_008203</name>
</gene>